<proteinExistence type="predicted"/>
<evidence type="ECO:0000313" key="1">
    <source>
        <dbReference type="EMBL" id="MBX57380.1"/>
    </source>
</evidence>
<organism evidence="1">
    <name type="scientific">Rhizophora mucronata</name>
    <name type="common">Asiatic mangrove</name>
    <dbReference type="NCBI Taxonomy" id="61149"/>
    <lineage>
        <taxon>Eukaryota</taxon>
        <taxon>Viridiplantae</taxon>
        <taxon>Streptophyta</taxon>
        <taxon>Embryophyta</taxon>
        <taxon>Tracheophyta</taxon>
        <taxon>Spermatophyta</taxon>
        <taxon>Magnoliopsida</taxon>
        <taxon>eudicotyledons</taxon>
        <taxon>Gunneridae</taxon>
        <taxon>Pentapetalae</taxon>
        <taxon>rosids</taxon>
        <taxon>fabids</taxon>
        <taxon>Malpighiales</taxon>
        <taxon>Rhizophoraceae</taxon>
        <taxon>Rhizophora</taxon>
    </lineage>
</organism>
<accession>A0A2P2PRL2</accession>
<name>A0A2P2PRL2_RHIMU</name>
<reference evidence="1" key="1">
    <citation type="submission" date="2018-02" db="EMBL/GenBank/DDBJ databases">
        <title>Rhizophora mucronata_Transcriptome.</title>
        <authorList>
            <person name="Meera S.P."/>
            <person name="Sreeshan A."/>
            <person name="Augustine A."/>
        </authorList>
    </citation>
    <scope>NUCLEOTIDE SEQUENCE</scope>
    <source>
        <tissue evidence="1">Leaf</tissue>
    </source>
</reference>
<protein>
    <submittedName>
        <fullName evidence="1">Uncharacterized protein</fullName>
    </submittedName>
</protein>
<dbReference type="AlphaFoldDB" id="A0A2P2PRL2"/>
<sequence>MFCNKQCIPLIWGTRSIFCYPKSCLISGTASENT</sequence>
<dbReference type="EMBL" id="GGEC01076896">
    <property type="protein sequence ID" value="MBX57380.1"/>
    <property type="molecule type" value="Transcribed_RNA"/>
</dbReference>